<evidence type="ECO:0000313" key="2">
    <source>
        <dbReference type="EMBL" id="CAB0008388.1"/>
    </source>
</evidence>
<dbReference type="EMBL" id="CADCXU010020439">
    <property type="protein sequence ID" value="CAB0008388.1"/>
    <property type="molecule type" value="Genomic_DNA"/>
</dbReference>
<evidence type="ECO:0000313" key="3">
    <source>
        <dbReference type="Proteomes" id="UP000479000"/>
    </source>
</evidence>
<organism evidence="2 3">
    <name type="scientific">Nesidiocoris tenuis</name>
    <dbReference type="NCBI Taxonomy" id="355587"/>
    <lineage>
        <taxon>Eukaryota</taxon>
        <taxon>Metazoa</taxon>
        <taxon>Ecdysozoa</taxon>
        <taxon>Arthropoda</taxon>
        <taxon>Hexapoda</taxon>
        <taxon>Insecta</taxon>
        <taxon>Pterygota</taxon>
        <taxon>Neoptera</taxon>
        <taxon>Paraneoptera</taxon>
        <taxon>Hemiptera</taxon>
        <taxon>Heteroptera</taxon>
        <taxon>Panheteroptera</taxon>
        <taxon>Cimicomorpha</taxon>
        <taxon>Miridae</taxon>
        <taxon>Dicyphina</taxon>
        <taxon>Nesidiocoris</taxon>
    </lineage>
</organism>
<feature type="region of interest" description="Disordered" evidence="1">
    <location>
        <begin position="143"/>
        <end position="183"/>
    </location>
</feature>
<accession>A0A6H5GVA7</accession>
<protein>
    <submittedName>
        <fullName evidence="2">Uncharacterized protein</fullName>
    </submittedName>
</protein>
<feature type="region of interest" description="Disordered" evidence="1">
    <location>
        <begin position="202"/>
        <end position="234"/>
    </location>
</feature>
<dbReference type="Proteomes" id="UP000479000">
    <property type="component" value="Unassembled WGS sequence"/>
</dbReference>
<sequence length="540" mass="60294">MSARSRTGGLDATPAPWTHAPLTAPYMASLHGLLHGPRGSMHYCPPKITTLPSSSQGAYSMFATHRVRISRQRKTPGREKCCWCDARKPSKFDRLKIIFRASMRSGEIFRSDVSRVQYVCAACVSYLLFDLHARVSTYLMPGSRRANNKTADDPIGLQEVLHPYPRKPTLHTPKNHLLPRRKSSGYVRNRLPLRVGKSFRLKSRGDTSAPATPGDSSRTRPSPVPPPKDDAKGIQSRECFEPNEINRVRTVQWCPPDSFVYFKALDSRGCPHCSRPFPYASFLSGFCSRSLMDDWWSTNDHSSHSTKGPIQFLRHVERCHPDRMTVIRTDDFGTSTTLVHSRTSMTDQTRQALTRTDRLMENSSSLLLLHWKELGSKSRGQVYAWTTQSESAIGRGRELVFAAELAEEQGYGPLVEGDDGTRWNVIVRRWARKIARWKNDGIVAITRTIRSGTVDRARNQPACGTQPGGGPSCGIQLGGSVAWNGRHSETRSARLDTPTYDCTAQNSGRRRFDCRIIRAGRATHPAVGQCGSSDTALKAE</sequence>
<gene>
    <name evidence="2" type="ORF">NTEN_LOCUS13634</name>
</gene>
<reference evidence="2 3" key="1">
    <citation type="submission" date="2020-02" db="EMBL/GenBank/DDBJ databases">
        <authorList>
            <person name="Ferguson B K."/>
        </authorList>
    </citation>
    <scope>NUCLEOTIDE SEQUENCE [LARGE SCALE GENOMIC DNA]</scope>
</reference>
<feature type="compositionally biased region" description="Basic residues" evidence="1">
    <location>
        <begin position="164"/>
        <end position="183"/>
    </location>
</feature>
<keyword evidence="3" id="KW-1185">Reference proteome</keyword>
<evidence type="ECO:0000256" key="1">
    <source>
        <dbReference type="SAM" id="MobiDB-lite"/>
    </source>
</evidence>
<name>A0A6H5GVA7_9HEMI</name>
<proteinExistence type="predicted"/>
<dbReference type="AlphaFoldDB" id="A0A6H5GVA7"/>